<evidence type="ECO:0000256" key="1">
    <source>
        <dbReference type="SAM" id="MobiDB-lite"/>
    </source>
</evidence>
<dbReference type="AlphaFoldDB" id="A0A9W8W9S1"/>
<dbReference type="Proteomes" id="UP001140502">
    <property type="component" value="Unassembled WGS sequence"/>
</dbReference>
<organism evidence="4 5">
    <name type="scientific">Fusarium piperis</name>
    <dbReference type="NCBI Taxonomy" id="1435070"/>
    <lineage>
        <taxon>Eukaryota</taxon>
        <taxon>Fungi</taxon>
        <taxon>Dikarya</taxon>
        <taxon>Ascomycota</taxon>
        <taxon>Pezizomycotina</taxon>
        <taxon>Sordariomycetes</taxon>
        <taxon>Hypocreomycetidae</taxon>
        <taxon>Hypocreales</taxon>
        <taxon>Nectriaceae</taxon>
        <taxon>Fusarium</taxon>
        <taxon>Fusarium solani species complex</taxon>
    </lineage>
</organism>
<evidence type="ECO:0000313" key="5">
    <source>
        <dbReference type="Proteomes" id="UP001140502"/>
    </source>
</evidence>
<dbReference type="InterPro" id="IPR041622">
    <property type="entry name" value="SLATT_fungi"/>
</dbReference>
<dbReference type="PANTHER" id="PTHR38793:SF1">
    <property type="entry name" value="SMODS AND SLOG-ASSOCIATING 2TM EFFECTOR DOMAIN-CONTAINING PROTEIN"/>
    <property type="match status" value="1"/>
</dbReference>
<evidence type="ECO:0000313" key="4">
    <source>
        <dbReference type="EMBL" id="KAJ4317042.1"/>
    </source>
</evidence>
<feature type="region of interest" description="Disordered" evidence="1">
    <location>
        <begin position="249"/>
        <end position="294"/>
    </location>
</feature>
<protein>
    <recommendedName>
        <fullName evidence="3">SMODS and SLOG-associating 2TM effector domain-containing protein</fullName>
    </recommendedName>
</protein>
<sequence>MSNNASNFHLLGQDCNIHNIQMSDHSSSSRNDGPPALPPLPPSSSRQPPAPNEQSNGRVNLKTSREQDQVQVPRHRFLTSNEWTILARGVGAIRDAEENALMVPTSWWWPAKGLPPGLYADVIRRRSVSFYFFHLASIVRWGLLVVQLVLGASLTALGAFSFANGTSITVLGAANTIIAGLLALLHNSGLPDRYRYDMAEFEEVEDHIKEILTTRLVRADLTLDQVLAHCYDLFHDAKTTVEANMPATYTPSQATPVKRGSVSSVVPGTVTPPKPTTDRASSEGDESPATRPGK</sequence>
<feature type="region of interest" description="Disordered" evidence="1">
    <location>
        <begin position="21"/>
        <end position="72"/>
    </location>
</feature>
<accession>A0A9W8W9S1</accession>
<dbReference type="PANTHER" id="PTHR38793">
    <property type="entry name" value="SLATT_FUNGAL DOMAIN-CONTAINING PROTEIN-RELATED"/>
    <property type="match status" value="1"/>
</dbReference>
<keyword evidence="5" id="KW-1185">Reference proteome</keyword>
<dbReference type="OrthoDB" id="5398270at2759"/>
<name>A0A9W8W9S1_9HYPO</name>
<keyword evidence="2" id="KW-0472">Membrane</keyword>
<feature type="transmembrane region" description="Helical" evidence="2">
    <location>
        <begin position="162"/>
        <end position="185"/>
    </location>
</feature>
<gene>
    <name evidence="4" type="ORF">N0V84_007567</name>
</gene>
<dbReference type="Pfam" id="PF18142">
    <property type="entry name" value="SLATT_fungal"/>
    <property type="match status" value="1"/>
</dbReference>
<reference evidence="4" key="1">
    <citation type="submission" date="2022-10" db="EMBL/GenBank/DDBJ databases">
        <title>Tapping the CABI collections for fungal endophytes: first genome assemblies for Collariella, Neodidymelliopsis, Ascochyta clinopodiicola, Didymella pomorum, Didymosphaeria variabile, Neocosmospora piperis and Neocucurbitaria cava.</title>
        <authorList>
            <person name="Hill R."/>
        </authorList>
    </citation>
    <scope>NUCLEOTIDE SEQUENCE</scope>
    <source>
        <strain evidence="4">IMI 366586</strain>
    </source>
</reference>
<dbReference type="EMBL" id="JAPEUR010000168">
    <property type="protein sequence ID" value="KAJ4317042.1"/>
    <property type="molecule type" value="Genomic_DNA"/>
</dbReference>
<feature type="compositionally biased region" description="Polar residues" evidence="1">
    <location>
        <begin position="21"/>
        <end position="31"/>
    </location>
</feature>
<feature type="compositionally biased region" description="Polar residues" evidence="1">
    <location>
        <begin position="52"/>
        <end position="62"/>
    </location>
</feature>
<comment type="caution">
    <text evidence="4">The sequence shown here is derived from an EMBL/GenBank/DDBJ whole genome shotgun (WGS) entry which is preliminary data.</text>
</comment>
<proteinExistence type="predicted"/>
<keyword evidence="2" id="KW-0812">Transmembrane</keyword>
<feature type="domain" description="SMODS and SLOG-associating 2TM effector" evidence="3">
    <location>
        <begin position="122"/>
        <end position="239"/>
    </location>
</feature>
<keyword evidence="2" id="KW-1133">Transmembrane helix</keyword>
<evidence type="ECO:0000259" key="3">
    <source>
        <dbReference type="Pfam" id="PF18142"/>
    </source>
</evidence>
<feature type="compositionally biased region" description="Low complexity" evidence="1">
    <location>
        <begin position="260"/>
        <end position="269"/>
    </location>
</feature>
<evidence type="ECO:0000256" key="2">
    <source>
        <dbReference type="SAM" id="Phobius"/>
    </source>
</evidence>
<dbReference type="NCBIfam" id="NF033635">
    <property type="entry name" value="SLATT_fungal"/>
    <property type="match status" value="1"/>
</dbReference>